<dbReference type="OrthoDB" id="6500128at2759"/>
<feature type="transmembrane region" description="Helical" evidence="10">
    <location>
        <begin position="194"/>
        <end position="220"/>
    </location>
</feature>
<feature type="transmembrane region" description="Helical" evidence="10">
    <location>
        <begin position="26"/>
        <end position="46"/>
    </location>
</feature>
<keyword evidence="2" id="KW-0813">Transport</keyword>
<dbReference type="SUPFAM" id="SSF90123">
    <property type="entry name" value="ABC transporter transmembrane region"/>
    <property type="match status" value="2"/>
</dbReference>
<dbReference type="STRING" id="45235.A0A2K3Q8D7"/>
<accession>A0A2K3Q8D7</accession>
<evidence type="ECO:0000259" key="11">
    <source>
        <dbReference type="PROSITE" id="PS50893"/>
    </source>
</evidence>
<dbReference type="Pfam" id="PF00664">
    <property type="entry name" value="ABC_membrane"/>
    <property type="match status" value="2"/>
</dbReference>
<dbReference type="GO" id="GO:0005524">
    <property type="term" value="F:ATP binding"/>
    <property type="evidence" value="ECO:0007669"/>
    <property type="project" value="UniProtKB-KW"/>
</dbReference>
<sequence length="1423" mass="156791">MAIYAALQLALLILSANGTGRLTALFVASGVLRFIAALCMIPLSWMEHSSSPRPSILLNIYLFLTILFDIIQARSLWLAMTTIDDRRFVCVFTAVTAVKAVMIVAESQRKSKRPQWNTKDRSPEEMSGFYGLGTFSWLNTLVMKGYKNVLTLDDLFTLDQAMGSEALGNHLENHLATHPTPGRKYDLVKGLARVLILPLLLPIVPRLALLVFGFCQPFLIHSVLFYLELPVNERSSNTGYGLICAAAVIYCGMAVSTALYNYFHERVLWKVRGALVTAIYKQTTRSKISTTDDHEAITLMSTDIERIRFGLRAFHEFWVSILQISLASLLLSRELGAAFVAPIIVVAVCAVFITALSQLSSKMQKDWMEQTQNRVAATSNMLAHIKHLKISGMTKPVETLMQKLRVEEIKAGSKWWMIETVSTVISFTPYTIGPVVAFTFTAHSLNATRIFTSVSYLLLLTEPLSQIFQLVPALLSAFACLDRIQGFLEKDPREDFRQSGGSRQVGQEDGEDTKEESAAIVKVSKGSFGWEEGEMHLKNLDFELFPGLTMVVGPIASGKSTLCKVLLGETPVCGGLLTIGLASRRIGYCDQVPFLTNATIKENIIGHAPVNSARYHETVEATMLLPDIANLPLGDGTIVGSNGIALSGGQRQRISMARALYLESDLLIFDDVLSSLDADTEDQVFRRVFGPDGLIHRRNATALLCTNSKRHLPAANHIIALDAGGSQVGQGTFQDLFVNGNRVPSILAQPATQDSRGITGHTSAASFGPEGVDTTVQRQTREFASACSTYVNRQVGDSSIYKHYAKSMGLPALTAFILLGMLTGFLFNFPQIWLNYWSEDVNAPRRVHVESYWIGLYALLQILCLICVGATCVVIFISINRESGTALHHLALRTAINAQLRFFAETDVGIITNLFSQDLTLIDTELPESLFNVVVEAFICIGMVAIVATSSPYMALCYPFLAVALWAIQRLYLRTSRQLRLLDLETKSPLYTHFTDTINGLVTLRAFGWVDHYLQVNNQLLDDSQRPAYLLAMAQHWLTFVLNLLVAIIAIVVVVLSTQIKSIASVGFTGASLVTLMSFGESISLLITYYTLLETSIGAVSRLKSFSENVPSESLSRDDILPPQMWPHSGGIEIRGVSASYAGPIENKAEGGPESMDLALKDLNISISPGEKVAICGRSGSGKSSFILLLLRLVDQVPSCAGNVTIDGLLLNRMDRPSLRQRIIAVPQDCVFLPGNSSFKANLDPFEESTDIECREVLEMVDLWRIAEQRGGLHKDVRAATLSQGQRQLFSLSRAIMRRRIRGRQVNALLHDSENNNSITASNIPGNDDTPRIDNTSGGILLLDEVSSSVDKDTHLAMQAVIRREFAEYTIVMVSHRLDVIMDYDKVLIMDSGSIIEHGRPHDLVNQEGSSFSKLWATGGHWV</sequence>
<dbReference type="InterPro" id="IPR017871">
    <property type="entry name" value="ABC_transporter-like_CS"/>
</dbReference>
<keyword evidence="6" id="KW-0067">ATP-binding</keyword>
<feature type="region of interest" description="Disordered" evidence="9">
    <location>
        <begin position="493"/>
        <end position="516"/>
    </location>
</feature>
<feature type="transmembrane region" description="Helical" evidence="10">
    <location>
        <begin position="810"/>
        <end position="834"/>
    </location>
</feature>
<evidence type="ECO:0000313" key="14">
    <source>
        <dbReference type="Proteomes" id="UP000236621"/>
    </source>
</evidence>
<evidence type="ECO:0000256" key="3">
    <source>
        <dbReference type="ARBA" id="ARBA00022475"/>
    </source>
</evidence>
<keyword evidence="3" id="KW-1003">Cell membrane</keyword>
<feature type="transmembrane region" description="Helical" evidence="10">
    <location>
        <begin position="337"/>
        <end position="356"/>
    </location>
</feature>
<dbReference type="PROSITE" id="PS50893">
    <property type="entry name" value="ABC_TRANSPORTER_2"/>
    <property type="match status" value="2"/>
</dbReference>
<keyword evidence="7 10" id="KW-1133">Transmembrane helix</keyword>
<evidence type="ECO:0000256" key="6">
    <source>
        <dbReference type="ARBA" id="ARBA00022840"/>
    </source>
</evidence>
<name>A0A2K3Q8D7_9HYPO</name>
<dbReference type="Pfam" id="PF00005">
    <property type="entry name" value="ABC_tran"/>
    <property type="match status" value="2"/>
</dbReference>
<keyword evidence="14" id="KW-1185">Reference proteome</keyword>
<evidence type="ECO:0000256" key="2">
    <source>
        <dbReference type="ARBA" id="ARBA00022448"/>
    </source>
</evidence>
<dbReference type="Proteomes" id="UP000236621">
    <property type="component" value="Unassembled WGS sequence"/>
</dbReference>
<dbReference type="InterPro" id="IPR003439">
    <property type="entry name" value="ABC_transporter-like_ATP-bd"/>
</dbReference>
<feature type="transmembrane region" description="Helical" evidence="10">
    <location>
        <begin position="1034"/>
        <end position="1056"/>
    </location>
</feature>
<dbReference type="InterPro" id="IPR044746">
    <property type="entry name" value="ABCC_6TM_D1"/>
</dbReference>
<comment type="caution">
    <text evidence="13">The sequence shown here is derived from an EMBL/GenBank/DDBJ whole genome shotgun (WGS) entry which is preliminary data.</text>
</comment>
<feature type="transmembrane region" description="Helical" evidence="10">
    <location>
        <begin position="1068"/>
        <end position="1092"/>
    </location>
</feature>
<feature type="domain" description="ABC transmembrane type-1" evidence="12">
    <location>
        <begin position="207"/>
        <end position="476"/>
    </location>
</feature>
<dbReference type="PROSITE" id="PS00211">
    <property type="entry name" value="ABC_TRANSPORTER_1"/>
    <property type="match status" value="2"/>
</dbReference>
<dbReference type="CDD" id="cd18580">
    <property type="entry name" value="ABC_6TM_ABCC_D2"/>
    <property type="match status" value="1"/>
</dbReference>
<feature type="transmembrane region" description="Helical" evidence="10">
    <location>
        <begin position="240"/>
        <end position="263"/>
    </location>
</feature>
<dbReference type="GO" id="GO:0005886">
    <property type="term" value="C:plasma membrane"/>
    <property type="evidence" value="ECO:0007669"/>
    <property type="project" value="UniProtKB-SubCell"/>
</dbReference>
<comment type="subcellular location">
    <subcellularLocation>
        <location evidence="1">Cell membrane</location>
        <topology evidence="1">Multi-pass membrane protein</topology>
    </subcellularLocation>
</comment>
<evidence type="ECO:0008006" key="15">
    <source>
        <dbReference type="Google" id="ProtNLM"/>
    </source>
</evidence>
<dbReference type="Gene3D" id="1.20.1560.10">
    <property type="entry name" value="ABC transporter type 1, transmembrane domain"/>
    <property type="match status" value="2"/>
</dbReference>
<dbReference type="InterPro" id="IPR036640">
    <property type="entry name" value="ABC1_TM_sf"/>
</dbReference>
<keyword evidence="5" id="KW-0547">Nucleotide-binding</keyword>
<dbReference type="CDD" id="cd18579">
    <property type="entry name" value="ABC_6TM_ABCC_D1"/>
    <property type="match status" value="1"/>
</dbReference>
<dbReference type="InterPro" id="IPR011527">
    <property type="entry name" value="ABC1_TM_dom"/>
</dbReference>
<dbReference type="FunFam" id="1.20.1560.10:FF:000066">
    <property type="entry name" value="ABC multidrug transporter (Eurofung)"/>
    <property type="match status" value="1"/>
</dbReference>
<dbReference type="EMBL" id="NRSZ01001044">
    <property type="protein sequence ID" value="PNY23797.1"/>
    <property type="molecule type" value="Genomic_DNA"/>
</dbReference>
<dbReference type="FunFam" id="1.20.1560.10:FF:000055">
    <property type="entry name" value="ABC multidrug transporter (Eurofung)"/>
    <property type="match status" value="1"/>
</dbReference>
<proteinExistence type="predicted"/>
<dbReference type="SUPFAM" id="SSF52540">
    <property type="entry name" value="P-loop containing nucleoside triphosphate hydrolases"/>
    <property type="match status" value="2"/>
</dbReference>
<evidence type="ECO:0000256" key="5">
    <source>
        <dbReference type="ARBA" id="ARBA00022741"/>
    </source>
</evidence>
<evidence type="ECO:0000313" key="13">
    <source>
        <dbReference type="EMBL" id="PNY23797.1"/>
    </source>
</evidence>
<feature type="domain" description="ABC transporter" evidence="11">
    <location>
        <begin position="521"/>
        <end position="749"/>
    </location>
</feature>
<feature type="domain" description="ABC transporter" evidence="11">
    <location>
        <begin position="1134"/>
        <end position="1417"/>
    </location>
</feature>
<feature type="transmembrane region" description="Helical" evidence="10">
    <location>
        <begin position="854"/>
        <end position="879"/>
    </location>
</feature>
<dbReference type="InterPro" id="IPR050173">
    <property type="entry name" value="ABC_transporter_C-like"/>
</dbReference>
<keyword evidence="8 10" id="KW-0472">Membrane</keyword>
<dbReference type="GO" id="GO:0016887">
    <property type="term" value="F:ATP hydrolysis activity"/>
    <property type="evidence" value="ECO:0007669"/>
    <property type="project" value="InterPro"/>
</dbReference>
<dbReference type="PANTHER" id="PTHR24223">
    <property type="entry name" value="ATP-BINDING CASSETTE SUB-FAMILY C"/>
    <property type="match status" value="1"/>
</dbReference>
<dbReference type="GO" id="GO:0140359">
    <property type="term" value="F:ABC-type transporter activity"/>
    <property type="evidence" value="ECO:0007669"/>
    <property type="project" value="InterPro"/>
</dbReference>
<organism evidence="13 14">
    <name type="scientific">Tolypocladium capitatum</name>
    <dbReference type="NCBI Taxonomy" id="45235"/>
    <lineage>
        <taxon>Eukaryota</taxon>
        <taxon>Fungi</taxon>
        <taxon>Dikarya</taxon>
        <taxon>Ascomycota</taxon>
        <taxon>Pezizomycotina</taxon>
        <taxon>Sordariomycetes</taxon>
        <taxon>Hypocreomycetidae</taxon>
        <taxon>Hypocreales</taxon>
        <taxon>Ophiocordycipitaceae</taxon>
        <taxon>Tolypocladium</taxon>
    </lineage>
</organism>
<evidence type="ECO:0000256" key="1">
    <source>
        <dbReference type="ARBA" id="ARBA00004651"/>
    </source>
</evidence>
<keyword evidence="4 10" id="KW-0812">Transmembrane</keyword>
<dbReference type="Gene3D" id="3.40.50.300">
    <property type="entry name" value="P-loop containing nucleotide triphosphate hydrolases"/>
    <property type="match status" value="2"/>
</dbReference>
<reference evidence="13 14" key="1">
    <citation type="submission" date="2017-08" db="EMBL/GenBank/DDBJ databases">
        <title>Harnessing the power of phylogenomics to disentangle the directionality and signatures of interkingdom host jumping in the parasitic fungal genus Tolypocladium.</title>
        <authorList>
            <person name="Quandt C.A."/>
            <person name="Patterson W."/>
            <person name="Spatafora J.W."/>
        </authorList>
    </citation>
    <scope>NUCLEOTIDE SEQUENCE [LARGE SCALE GENOMIC DNA]</scope>
    <source>
        <strain evidence="13 14">CBS 113982</strain>
    </source>
</reference>
<evidence type="ECO:0000256" key="7">
    <source>
        <dbReference type="ARBA" id="ARBA00022989"/>
    </source>
</evidence>
<feature type="transmembrane region" description="Helical" evidence="10">
    <location>
        <begin position="58"/>
        <end position="80"/>
    </location>
</feature>
<evidence type="ECO:0000256" key="4">
    <source>
        <dbReference type="ARBA" id="ARBA00022692"/>
    </source>
</evidence>
<evidence type="ECO:0000256" key="10">
    <source>
        <dbReference type="SAM" id="Phobius"/>
    </source>
</evidence>
<evidence type="ECO:0000259" key="12">
    <source>
        <dbReference type="PROSITE" id="PS50929"/>
    </source>
</evidence>
<dbReference type="InterPro" id="IPR027417">
    <property type="entry name" value="P-loop_NTPase"/>
</dbReference>
<dbReference type="InterPro" id="IPR044726">
    <property type="entry name" value="ABCC_6TM_D2"/>
</dbReference>
<dbReference type="CDD" id="cd03250">
    <property type="entry name" value="ABCC_MRP_domain1"/>
    <property type="match status" value="1"/>
</dbReference>
<gene>
    <name evidence="13" type="ORF">TCAP_06269</name>
</gene>
<evidence type="ECO:0000256" key="8">
    <source>
        <dbReference type="ARBA" id="ARBA00023136"/>
    </source>
</evidence>
<feature type="domain" description="ABC transmembrane type-1" evidence="12">
    <location>
        <begin position="817"/>
        <end position="1095"/>
    </location>
</feature>
<feature type="transmembrane region" description="Helical" evidence="10">
    <location>
        <begin position="953"/>
        <end position="973"/>
    </location>
</feature>
<evidence type="ECO:0000256" key="9">
    <source>
        <dbReference type="SAM" id="MobiDB-lite"/>
    </source>
</evidence>
<dbReference type="PANTHER" id="PTHR24223:SF345">
    <property type="entry name" value="ABC MULTIDRUG TRANSPORTER (EUROFUNG)"/>
    <property type="match status" value="1"/>
</dbReference>
<dbReference type="InterPro" id="IPR003593">
    <property type="entry name" value="AAA+_ATPase"/>
</dbReference>
<protein>
    <recommendedName>
        <fullName evidence="15">ABC transporter</fullName>
    </recommendedName>
</protein>
<dbReference type="PROSITE" id="PS50929">
    <property type="entry name" value="ABC_TM1F"/>
    <property type="match status" value="2"/>
</dbReference>
<dbReference type="SMART" id="SM00382">
    <property type="entry name" value="AAA"/>
    <property type="match status" value="2"/>
</dbReference>
<feature type="transmembrane region" description="Helical" evidence="10">
    <location>
        <begin position="309"/>
        <end position="331"/>
    </location>
</feature>